<feature type="compositionally biased region" description="Pro residues" evidence="1">
    <location>
        <begin position="1"/>
        <end position="11"/>
    </location>
</feature>
<organism evidence="2 3">
    <name type="scientific">Paracoccidioides lutzii (strain ATCC MYA-826 / Pb01)</name>
    <name type="common">Paracoccidioides brasiliensis</name>
    <dbReference type="NCBI Taxonomy" id="502779"/>
    <lineage>
        <taxon>Eukaryota</taxon>
        <taxon>Fungi</taxon>
        <taxon>Dikarya</taxon>
        <taxon>Ascomycota</taxon>
        <taxon>Pezizomycotina</taxon>
        <taxon>Eurotiomycetes</taxon>
        <taxon>Eurotiomycetidae</taxon>
        <taxon>Onygenales</taxon>
        <taxon>Ajellomycetaceae</taxon>
        <taxon>Paracoccidioides</taxon>
    </lineage>
</organism>
<feature type="region of interest" description="Disordered" evidence="1">
    <location>
        <begin position="1"/>
        <end position="111"/>
    </location>
</feature>
<dbReference type="OrthoDB" id="10420914at2759"/>
<accession>C1H8K5</accession>
<protein>
    <submittedName>
        <fullName evidence="2">Uncharacterized protein</fullName>
    </submittedName>
</protein>
<dbReference type="EMBL" id="KN294013">
    <property type="protein sequence ID" value="EEH36678.2"/>
    <property type="molecule type" value="Genomic_DNA"/>
</dbReference>
<reference evidence="2 3" key="1">
    <citation type="journal article" date="2011" name="PLoS Genet.">
        <title>Comparative genomic analysis of human fungal pathogens causing paracoccidioidomycosis.</title>
        <authorList>
            <person name="Desjardins C.A."/>
            <person name="Champion M.D."/>
            <person name="Holder J.W."/>
            <person name="Muszewska A."/>
            <person name="Goldberg J."/>
            <person name="Bailao A.M."/>
            <person name="Brigido M.M."/>
            <person name="Ferreira M.E."/>
            <person name="Garcia A.M."/>
            <person name="Grynberg M."/>
            <person name="Gujja S."/>
            <person name="Heiman D.I."/>
            <person name="Henn M.R."/>
            <person name="Kodira C.D."/>
            <person name="Leon-Narvaez H."/>
            <person name="Longo L.V."/>
            <person name="Ma L.J."/>
            <person name="Malavazi I."/>
            <person name="Matsuo A.L."/>
            <person name="Morais F.V."/>
            <person name="Pereira M."/>
            <person name="Rodriguez-Brito S."/>
            <person name="Sakthikumar S."/>
            <person name="Salem-Izacc S.M."/>
            <person name="Sykes S.M."/>
            <person name="Teixeira M.M."/>
            <person name="Vallejo M.C."/>
            <person name="Walter M.E."/>
            <person name="Yandava C."/>
            <person name="Young S."/>
            <person name="Zeng Q."/>
            <person name="Zucker J."/>
            <person name="Felipe M.S."/>
            <person name="Goldman G.H."/>
            <person name="Haas B.J."/>
            <person name="McEwen J.G."/>
            <person name="Nino-Vega G."/>
            <person name="Puccia R."/>
            <person name="San-Blas G."/>
            <person name="Soares C.M."/>
            <person name="Birren B.W."/>
            <person name="Cuomo C.A."/>
        </authorList>
    </citation>
    <scope>NUCLEOTIDE SEQUENCE [LARGE SCALE GENOMIC DNA]</scope>
    <source>
        <strain evidence="3">ATCC MYA-826 / Pb01</strain>
    </source>
</reference>
<dbReference type="KEGG" id="pbl:PAAG_07096"/>
<dbReference type="VEuPathDB" id="FungiDB:PAAG_07096"/>
<dbReference type="HOGENOM" id="CLU_900460_0_0_1"/>
<dbReference type="OMA" id="IKPTKYR"/>
<keyword evidence="3" id="KW-1185">Reference proteome</keyword>
<name>C1H8K5_PARBA</name>
<dbReference type="RefSeq" id="XP_002790860.2">
    <property type="nucleotide sequence ID" value="XM_002790814.2"/>
</dbReference>
<dbReference type="GeneID" id="9094158"/>
<dbReference type="eggNOG" id="ENOG502RS43">
    <property type="taxonomic scope" value="Eukaryota"/>
</dbReference>
<dbReference type="AlphaFoldDB" id="C1H8K5"/>
<dbReference type="Proteomes" id="UP000002059">
    <property type="component" value="Partially assembled WGS sequence"/>
</dbReference>
<gene>
    <name evidence="2" type="ORF">PAAG_07096</name>
</gene>
<feature type="region of interest" description="Disordered" evidence="1">
    <location>
        <begin position="258"/>
        <end position="292"/>
    </location>
</feature>
<feature type="compositionally biased region" description="Low complexity" evidence="1">
    <location>
        <begin position="82"/>
        <end position="93"/>
    </location>
</feature>
<evidence type="ECO:0000313" key="3">
    <source>
        <dbReference type="Proteomes" id="UP000002059"/>
    </source>
</evidence>
<sequence length="309" mass="34621">MISPRPTPDLPDQPKQQSMVHDLEEQQPTRNQNQNQQDQQQQQEVLQQEEQQEEQQPTQNQNQQDQQEEEQQEEQQEDKRQQYQPYLQQLQHQGSPNLSGPNHEDEYIPGCLPLPYLDTSATSTRLSPKNSSKPVRFYAALQLSTPGSASTSAPPSPSLTSQTPFMGCYAYYRGSSVSLSFPDHYSASTFSTSLPHSSMTGRPASIAAVSTLTLTSMSSEVTFPRPLERISQSQSPTPIKPTKYRTFLSGMSLSSRKKGNMRESMLSQPFGRGSDRDAAVADGAGGQKETRWSRSGLRILGRLVRREKQ</sequence>
<evidence type="ECO:0000256" key="1">
    <source>
        <dbReference type="SAM" id="MobiDB-lite"/>
    </source>
</evidence>
<evidence type="ECO:0000313" key="2">
    <source>
        <dbReference type="EMBL" id="EEH36678.2"/>
    </source>
</evidence>
<feature type="compositionally biased region" description="Acidic residues" evidence="1">
    <location>
        <begin position="66"/>
        <end position="76"/>
    </location>
</feature>
<proteinExistence type="predicted"/>
<feature type="compositionally biased region" description="Low complexity" evidence="1">
    <location>
        <begin position="26"/>
        <end position="65"/>
    </location>
</feature>